<evidence type="ECO:0000313" key="2">
    <source>
        <dbReference type="EMBL" id="MED6161934.1"/>
    </source>
</evidence>
<dbReference type="EMBL" id="JASCZI010121483">
    <property type="protein sequence ID" value="MED6161934.1"/>
    <property type="molecule type" value="Genomic_DNA"/>
</dbReference>
<dbReference type="Proteomes" id="UP001341840">
    <property type="component" value="Unassembled WGS sequence"/>
</dbReference>
<protein>
    <submittedName>
        <fullName evidence="2">Uncharacterized protein</fullName>
    </submittedName>
</protein>
<dbReference type="Pfam" id="PF03004">
    <property type="entry name" value="Transposase_24"/>
    <property type="match status" value="1"/>
</dbReference>
<evidence type="ECO:0000313" key="3">
    <source>
        <dbReference type="Proteomes" id="UP001341840"/>
    </source>
</evidence>
<comment type="caution">
    <text evidence="2">The sequence shown here is derived from an EMBL/GenBank/DDBJ whole genome shotgun (WGS) entry which is preliminary data.</text>
</comment>
<reference evidence="2 3" key="1">
    <citation type="journal article" date="2023" name="Plants (Basel)">
        <title>Bridging the Gap: Combining Genomics and Transcriptomics Approaches to Understand Stylosanthes scabra, an Orphan Legume from the Brazilian Caatinga.</title>
        <authorList>
            <person name="Ferreira-Neto J.R.C."/>
            <person name="da Silva M.D."/>
            <person name="Binneck E."/>
            <person name="de Melo N.F."/>
            <person name="da Silva R.H."/>
            <person name="de Melo A.L.T.M."/>
            <person name="Pandolfi V."/>
            <person name="Bustamante F.O."/>
            <person name="Brasileiro-Vidal A.C."/>
            <person name="Benko-Iseppon A.M."/>
        </authorList>
    </citation>
    <scope>NUCLEOTIDE SEQUENCE [LARGE SCALE GENOMIC DNA]</scope>
    <source>
        <tissue evidence="2">Leaves</tissue>
    </source>
</reference>
<evidence type="ECO:0000256" key="1">
    <source>
        <dbReference type="SAM" id="MobiDB-lite"/>
    </source>
</evidence>
<gene>
    <name evidence="2" type="ORF">PIB30_065544</name>
</gene>
<accession>A0ABU6ULK5</accession>
<organism evidence="2 3">
    <name type="scientific">Stylosanthes scabra</name>
    <dbReference type="NCBI Taxonomy" id="79078"/>
    <lineage>
        <taxon>Eukaryota</taxon>
        <taxon>Viridiplantae</taxon>
        <taxon>Streptophyta</taxon>
        <taxon>Embryophyta</taxon>
        <taxon>Tracheophyta</taxon>
        <taxon>Spermatophyta</taxon>
        <taxon>Magnoliopsida</taxon>
        <taxon>eudicotyledons</taxon>
        <taxon>Gunneridae</taxon>
        <taxon>Pentapetalae</taxon>
        <taxon>rosids</taxon>
        <taxon>fabids</taxon>
        <taxon>Fabales</taxon>
        <taxon>Fabaceae</taxon>
        <taxon>Papilionoideae</taxon>
        <taxon>50 kb inversion clade</taxon>
        <taxon>dalbergioids sensu lato</taxon>
        <taxon>Dalbergieae</taxon>
        <taxon>Pterocarpus clade</taxon>
        <taxon>Stylosanthes</taxon>
    </lineage>
</organism>
<dbReference type="InterPro" id="IPR004252">
    <property type="entry name" value="Probable_transposase_24"/>
</dbReference>
<proteinExistence type="predicted"/>
<feature type="compositionally biased region" description="Basic and acidic residues" evidence="1">
    <location>
        <begin position="56"/>
        <end position="77"/>
    </location>
</feature>
<feature type="compositionally biased region" description="Acidic residues" evidence="1">
    <location>
        <begin position="37"/>
        <end position="55"/>
    </location>
</feature>
<sequence>MQRRTELLSVQRRNISDAPLATVPATREYSRSRADLDDTDSEDEDYNPEDDEVEMSEEHLDNLSEREDDEIRDKETRPNDRANWKVHVIVMLPFSKELRPIGQTGGLLSSVLGSMACDFTFFPISVRSWKQMTTYKEHEFNHQIKEIMHGRHFSRGEMWTITHKIKDGSYIHDDAQAIGEAINDIENRDESTKELSQNDSLAQVFDMEHPRRVHGIGHGPCPTKLFGSASQPCLGYGVQIEEYQKEIVELGAEAAEEKKKRHAMENILRFLIQR</sequence>
<feature type="region of interest" description="Disordered" evidence="1">
    <location>
        <begin position="1"/>
        <end position="77"/>
    </location>
</feature>
<name>A0ABU6ULK5_9FABA</name>
<keyword evidence="3" id="KW-1185">Reference proteome</keyword>